<evidence type="ECO:0000256" key="12">
    <source>
        <dbReference type="ARBA" id="ARBA00047928"/>
    </source>
</evidence>
<evidence type="ECO:0000313" key="20">
    <source>
        <dbReference type="Proteomes" id="UP001152523"/>
    </source>
</evidence>
<evidence type="ECO:0000256" key="5">
    <source>
        <dbReference type="ARBA" id="ARBA00013229"/>
    </source>
</evidence>
<dbReference type="PANTHER" id="PTHR31707">
    <property type="entry name" value="PECTINESTERASE"/>
    <property type="match status" value="1"/>
</dbReference>
<evidence type="ECO:0000313" key="19">
    <source>
        <dbReference type="EMBL" id="CAH9148229.1"/>
    </source>
</evidence>
<keyword evidence="8" id="KW-0732">Signal</keyword>
<dbReference type="NCBIfam" id="TIGR01614">
    <property type="entry name" value="PME_inhib"/>
    <property type="match status" value="1"/>
</dbReference>
<comment type="pathway">
    <text evidence="2 14">Glycan metabolism; pectin degradation; 2-dehydro-3-deoxy-D-gluconate from pectin: step 1/5.</text>
</comment>
<dbReference type="InterPro" id="IPR033131">
    <property type="entry name" value="Pectinesterase_Asp_AS"/>
</dbReference>
<feature type="active site" evidence="13">
    <location>
        <position position="400"/>
    </location>
</feature>
<keyword evidence="7" id="KW-0964">Secreted</keyword>
<dbReference type="InterPro" id="IPR011050">
    <property type="entry name" value="Pectin_lyase_fold/virulence"/>
</dbReference>
<evidence type="ECO:0000256" key="3">
    <source>
        <dbReference type="ARBA" id="ARBA00006027"/>
    </source>
</evidence>
<dbReference type="Pfam" id="PF04043">
    <property type="entry name" value="PMEI"/>
    <property type="match status" value="1"/>
</dbReference>
<dbReference type="GO" id="GO:0004857">
    <property type="term" value="F:enzyme inhibitor activity"/>
    <property type="evidence" value="ECO:0007669"/>
    <property type="project" value="InterPro"/>
</dbReference>
<keyword evidence="10 14" id="KW-0063">Aspartyl esterase</keyword>
<comment type="similarity">
    <text evidence="3">In the N-terminal section; belongs to the PMEI family.</text>
</comment>
<dbReference type="AlphaFoldDB" id="A0AAV0GKI1"/>
<dbReference type="Proteomes" id="UP001152523">
    <property type="component" value="Unassembled WGS sequence"/>
</dbReference>
<dbReference type="FunFam" id="2.160.20.10:FF:000001">
    <property type="entry name" value="Pectinesterase"/>
    <property type="match status" value="1"/>
</dbReference>
<organism evidence="19 20">
    <name type="scientific">Cuscuta epithymum</name>
    <dbReference type="NCBI Taxonomy" id="186058"/>
    <lineage>
        <taxon>Eukaryota</taxon>
        <taxon>Viridiplantae</taxon>
        <taxon>Streptophyta</taxon>
        <taxon>Embryophyta</taxon>
        <taxon>Tracheophyta</taxon>
        <taxon>Spermatophyta</taxon>
        <taxon>Magnoliopsida</taxon>
        <taxon>eudicotyledons</taxon>
        <taxon>Gunneridae</taxon>
        <taxon>Pentapetalae</taxon>
        <taxon>asterids</taxon>
        <taxon>lamiids</taxon>
        <taxon>Solanales</taxon>
        <taxon>Convolvulaceae</taxon>
        <taxon>Cuscuteae</taxon>
        <taxon>Cuscuta</taxon>
        <taxon>Cuscuta subgen. Cuscuta</taxon>
    </lineage>
</organism>
<comment type="catalytic activity">
    <reaction evidence="12 14">
        <text>[(1-&gt;4)-alpha-D-galacturonosyl methyl ester](n) + n H2O = [(1-&gt;4)-alpha-D-galacturonosyl](n) + n methanol + n H(+)</text>
        <dbReference type="Rhea" id="RHEA:22380"/>
        <dbReference type="Rhea" id="RHEA-COMP:14570"/>
        <dbReference type="Rhea" id="RHEA-COMP:14573"/>
        <dbReference type="ChEBI" id="CHEBI:15377"/>
        <dbReference type="ChEBI" id="CHEBI:15378"/>
        <dbReference type="ChEBI" id="CHEBI:17790"/>
        <dbReference type="ChEBI" id="CHEBI:140522"/>
        <dbReference type="ChEBI" id="CHEBI:140523"/>
        <dbReference type="EC" id="3.1.1.11"/>
    </reaction>
</comment>
<evidence type="ECO:0000256" key="8">
    <source>
        <dbReference type="ARBA" id="ARBA00022729"/>
    </source>
</evidence>
<evidence type="ECO:0000256" key="6">
    <source>
        <dbReference type="ARBA" id="ARBA00022512"/>
    </source>
</evidence>
<proteinExistence type="inferred from homology"/>
<dbReference type="InterPro" id="IPR012334">
    <property type="entry name" value="Pectin_lyas_fold"/>
</dbReference>
<dbReference type="InterPro" id="IPR006501">
    <property type="entry name" value="Pectinesterase_inhib_dom"/>
</dbReference>
<dbReference type="Gene3D" id="2.160.20.10">
    <property type="entry name" value="Single-stranded right-handed beta-helix, Pectin lyase-like"/>
    <property type="match status" value="1"/>
</dbReference>
<feature type="compositionally biased region" description="Basic residues" evidence="15">
    <location>
        <begin position="1"/>
        <end position="11"/>
    </location>
</feature>
<evidence type="ECO:0000256" key="16">
    <source>
        <dbReference type="SAM" id="Phobius"/>
    </source>
</evidence>
<evidence type="ECO:0000256" key="2">
    <source>
        <dbReference type="ARBA" id="ARBA00005184"/>
    </source>
</evidence>
<keyword evidence="11" id="KW-0961">Cell wall biogenesis/degradation</keyword>
<dbReference type="GO" id="GO:0030599">
    <property type="term" value="F:pectinesterase activity"/>
    <property type="evidence" value="ECO:0007669"/>
    <property type="project" value="UniProtKB-UniRule"/>
</dbReference>
<keyword evidence="16" id="KW-0472">Membrane</keyword>
<dbReference type="InterPro" id="IPR006633">
    <property type="entry name" value="Carb-bd_sugar_hydrolysis-dom"/>
</dbReference>
<dbReference type="InterPro" id="IPR000070">
    <property type="entry name" value="Pectinesterase_cat"/>
</dbReference>
<dbReference type="InterPro" id="IPR035513">
    <property type="entry name" value="Invertase/methylesterase_inhib"/>
</dbReference>
<keyword evidence="16" id="KW-0812">Transmembrane</keyword>
<dbReference type="SUPFAM" id="SSF101148">
    <property type="entry name" value="Plant invertase/pectin methylesterase inhibitor"/>
    <property type="match status" value="1"/>
</dbReference>
<evidence type="ECO:0000256" key="1">
    <source>
        <dbReference type="ARBA" id="ARBA00004191"/>
    </source>
</evidence>
<feature type="region of interest" description="Disordered" evidence="15">
    <location>
        <begin position="1"/>
        <end position="25"/>
    </location>
</feature>
<evidence type="ECO:0000259" key="17">
    <source>
        <dbReference type="SMART" id="SM00722"/>
    </source>
</evidence>
<evidence type="ECO:0000256" key="15">
    <source>
        <dbReference type="SAM" id="MobiDB-lite"/>
    </source>
</evidence>
<comment type="caution">
    <text evidence="19">The sequence shown here is derived from an EMBL/GenBank/DDBJ whole genome shotgun (WGS) entry which is preliminary data.</text>
</comment>
<evidence type="ECO:0000256" key="9">
    <source>
        <dbReference type="ARBA" id="ARBA00022801"/>
    </source>
</evidence>
<feature type="transmembrane region" description="Helical" evidence="16">
    <location>
        <begin position="49"/>
        <end position="67"/>
    </location>
</feature>
<keyword evidence="20" id="KW-1185">Reference proteome</keyword>
<dbReference type="Pfam" id="PF01095">
    <property type="entry name" value="Pectinesterase"/>
    <property type="match status" value="1"/>
</dbReference>
<accession>A0AAV0GKI1</accession>
<dbReference type="EMBL" id="CAMAPF010001157">
    <property type="protein sequence ID" value="CAH9148229.1"/>
    <property type="molecule type" value="Genomic_DNA"/>
</dbReference>
<name>A0AAV0GKI1_9ASTE</name>
<dbReference type="GO" id="GO:0042545">
    <property type="term" value="P:cell wall modification"/>
    <property type="evidence" value="ECO:0007669"/>
    <property type="project" value="UniProtKB-UniRule"/>
</dbReference>
<evidence type="ECO:0000256" key="14">
    <source>
        <dbReference type="RuleBase" id="RU000589"/>
    </source>
</evidence>
<reference evidence="19" key="1">
    <citation type="submission" date="2022-07" db="EMBL/GenBank/DDBJ databases">
        <authorList>
            <person name="Macas J."/>
            <person name="Novak P."/>
            <person name="Neumann P."/>
        </authorList>
    </citation>
    <scope>NUCLEOTIDE SEQUENCE</scope>
</reference>
<dbReference type="EC" id="3.1.1.11" evidence="5 14"/>
<keyword evidence="9 14" id="KW-0378">Hydrolase</keyword>
<evidence type="ECO:0000256" key="10">
    <source>
        <dbReference type="ARBA" id="ARBA00023085"/>
    </source>
</evidence>
<dbReference type="GO" id="GO:0045490">
    <property type="term" value="P:pectin catabolic process"/>
    <property type="evidence" value="ECO:0007669"/>
    <property type="project" value="UniProtKB-UniRule"/>
</dbReference>
<comment type="subcellular location">
    <subcellularLocation>
        <location evidence="1">Secreted</location>
        <location evidence="1">Cell wall</location>
    </subcellularLocation>
</comment>
<keyword evidence="6" id="KW-0134">Cell wall</keyword>
<evidence type="ECO:0000256" key="4">
    <source>
        <dbReference type="ARBA" id="ARBA00007786"/>
    </source>
</evidence>
<comment type="similarity">
    <text evidence="4">In the C-terminal section; belongs to the pectinesterase family.</text>
</comment>
<dbReference type="PROSITE" id="PS00503">
    <property type="entry name" value="PECTINESTERASE_2"/>
    <property type="match status" value="1"/>
</dbReference>
<dbReference type="SMART" id="SM00856">
    <property type="entry name" value="PMEI"/>
    <property type="match status" value="1"/>
</dbReference>
<feature type="domain" description="Carbohydrate-binding/sugar hydrolysis" evidence="17">
    <location>
        <begin position="284"/>
        <end position="460"/>
    </location>
</feature>
<dbReference type="SMART" id="SM00722">
    <property type="entry name" value="CASH"/>
    <property type="match status" value="1"/>
</dbReference>
<dbReference type="Gene3D" id="1.20.140.40">
    <property type="entry name" value="Invertase/pectin methylesterase inhibitor family protein"/>
    <property type="match status" value="1"/>
</dbReference>
<evidence type="ECO:0000256" key="13">
    <source>
        <dbReference type="PROSITE-ProRule" id="PRU10040"/>
    </source>
</evidence>
<sequence length="557" mass="60965">MYSTNCKKKLQRKSDSTTPTAPLRPYKRNYNAANEHIIQTIHKMAKIQMILTCLASFLVLSFLFTGVSCNPHKHQCSQTPYPKHCEYYLRDYASENETNIFEVSKKVALDHAMKAKAYIASLGPKCKNGREKAAWADCVELYDDMVERISTTIDPLTKCTASDEQTWLSAALTNIDTCLNGFIEFNVIDNIYPLLSSNTSQLISNTLALSKYNSTHEDATTNKDGFPTWVKPGDRKLLQSPSPGARADIVVAVDGTGNYKKVGEAVAAAAATRRTGSKRIVIHVKAGTYTENVEIGKKLKYITMFGDGIERTIITGRRSVGGGFTTFKSATFAAVGEGFICRGIRFINTAGAANHQAVALRSGSDHSVFYQCSFEGYQDTLYVHSNRQFYRDCNIYGTVDFIFGNAAVVIQNSNIYARNPPAGTNTITAQGRKDPNQNTGISIHNSRVAGATGLSGSAKTYLGRPWKLYSRTVFMKTSLGSLIAPEGWLPWDGPFALNTLYYGEYLNSGPGASTNRRVRWGGYHVITSAADASKFTVSSFLGGTSWLPTGVPVTPGL</sequence>
<dbReference type="SUPFAM" id="SSF51126">
    <property type="entry name" value="Pectin lyase-like"/>
    <property type="match status" value="1"/>
</dbReference>
<evidence type="ECO:0000259" key="18">
    <source>
        <dbReference type="SMART" id="SM00856"/>
    </source>
</evidence>
<keyword evidence="16" id="KW-1133">Transmembrane helix</keyword>
<dbReference type="CDD" id="cd15798">
    <property type="entry name" value="PMEI-like_3"/>
    <property type="match status" value="1"/>
</dbReference>
<evidence type="ECO:0000256" key="7">
    <source>
        <dbReference type="ARBA" id="ARBA00022525"/>
    </source>
</evidence>
<feature type="domain" description="Pectinesterase inhibitor" evidence="18">
    <location>
        <begin position="66"/>
        <end position="209"/>
    </location>
</feature>
<protein>
    <recommendedName>
        <fullName evidence="5 14">Pectinesterase</fullName>
        <ecNumber evidence="5 14">3.1.1.11</ecNumber>
    </recommendedName>
</protein>
<gene>
    <name evidence="19" type="ORF">CEPIT_LOCUS44347</name>
</gene>
<evidence type="ECO:0000256" key="11">
    <source>
        <dbReference type="ARBA" id="ARBA00023316"/>
    </source>
</evidence>